<comment type="caution">
    <text evidence="4">The sequence shown here is derived from an EMBL/GenBank/DDBJ whole genome shotgun (WGS) entry which is preliminary data.</text>
</comment>
<organism evidence="4 5">
    <name type="scientific">Rotaria sordida</name>
    <dbReference type="NCBI Taxonomy" id="392033"/>
    <lineage>
        <taxon>Eukaryota</taxon>
        <taxon>Metazoa</taxon>
        <taxon>Spiralia</taxon>
        <taxon>Gnathifera</taxon>
        <taxon>Rotifera</taxon>
        <taxon>Eurotatoria</taxon>
        <taxon>Bdelloidea</taxon>
        <taxon>Philodinida</taxon>
        <taxon>Philodinidae</taxon>
        <taxon>Rotaria</taxon>
    </lineage>
</organism>
<dbReference type="InterPro" id="IPR009057">
    <property type="entry name" value="Homeodomain-like_sf"/>
</dbReference>
<dbReference type="AlphaFoldDB" id="A0A819MIC9"/>
<dbReference type="GO" id="GO:0005634">
    <property type="term" value="C:nucleus"/>
    <property type="evidence" value="ECO:0007669"/>
    <property type="project" value="TreeGrafter"/>
</dbReference>
<evidence type="ECO:0000259" key="3">
    <source>
        <dbReference type="PROSITE" id="PS51253"/>
    </source>
</evidence>
<keyword evidence="1" id="KW-0238">DNA-binding</keyword>
<dbReference type="CDD" id="cd09917">
    <property type="entry name" value="F-box_SF"/>
    <property type="match status" value="1"/>
</dbReference>
<dbReference type="EMBL" id="CAJOBE010005663">
    <property type="protein sequence ID" value="CAF3981042.1"/>
    <property type="molecule type" value="Genomic_DNA"/>
</dbReference>
<feature type="domain" description="HTH CENPB-type" evidence="3">
    <location>
        <begin position="63"/>
        <end position="136"/>
    </location>
</feature>
<dbReference type="PANTHER" id="PTHR19303:SF73">
    <property type="entry name" value="PROTEIN PDC2"/>
    <property type="match status" value="1"/>
</dbReference>
<dbReference type="SMART" id="SM00256">
    <property type="entry name" value="FBOX"/>
    <property type="match status" value="1"/>
</dbReference>
<dbReference type="InterPro" id="IPR050863">
    <property type="entry name" value="CenT-Element_Derived"/>
</dbReference>
<dbReference type="PANTHER" id="PTHR19303">
    <property type="entry name" value="TRANSPOSON"/>
    <property type="match status" value="1"/>
</dbReference>
<dbReference type="InterPro" id="IPR036047">
    <property type="entry name" value="F-box-like_dom_sf"/>
</dbReference>
<feature type="non-terminal residue" evidence="4">
    <location>
        <position position="1"/>
    </location>
</feature>
<dbReference type="Gene3D" id="3.80.10.10">
    <property type="entry name" value="Ribonuclease Inhibitor"/>
    <property type="match status" value="1"/>
</dbReference>
<dbReference type="SMART" id="SM00674">
    <property type="entry name" value="CENPB"/>
    <property type="match status" value="1"/>
</dbReference>
<dbReference type="InterPro" id="IPR032675">
    <property type="entry name" value="LRR_dom_sf"/>
</dbReference>
<dbReference type="Proteomes" id="UP000663874">
    <property type="component" value="Unassembled WGS sequence"/>
</dbReference>
<dbReference type="SUPFAM" id="SSF46689">
    <property type="entry name" value="Homeodomain-like"/>
    <property type="match status" value="2"/>
</dbReference>
<dbReference type="PROSITE" id="PS51253">
    <property type="entry name" value="HTH_CENPB"/>
    <property type="match status" value="1"/>
</dbReference>
<evidence type="ECO:0008006" key="6">
    <source>
        <dbReference type="Google" id="ProtNLM"/>
    </source>
</evidence>
<protein>
    <recommendedName>
        <fullName evidence="6">HTH CENPB-type domain-containing protein</fullName>
    </recommendedName>
</protein>
<evidence type="ECO:0000259" key="2">
    <source>
        <dbReference type="PROSITE" id="PS50181"/>
    </source>
</evidence>
<accession>A0A819MIC9</accession>
<dbReference type="Pfam" id="PF03221">
    <property type="entry name" value="HTH_Tnp_Tc5"/>
    <property type="match status" value="1"/>
</dbReference>
<reference evidence="4" key="1">
    <citation type="submission" date="2021-02" db="EMBL/GenBank/DDBJ databases">
        <authorList>
            <person name="Nowell W R."/>
        </authorList>
    </citation>
    <scope>NUCLEOTIDE SEQUENCE</scope>
</reference>
<dbReference type="InterPro" id="IPR001810">
    <property type="entry name" value="F-box_dom"/>
</dbReference>
<dbReference type="PROSITE" id="PS50181">
    <property type="entry name" value="FBOX"/>
    <property type="match status" value="1"/>
</dbReference>
<dbReference type="SUPFAM" id="SSF81383">
    <property type="entry name" value="F-box domain"/>
    <property type="match status" value="1"/>
</dbReference>
<dbReference type="SUPFAM" id="SSF52047">
    <property type="entry name" value="RNI-like"/>
    <property type="match status" value="1"/>
</dbReference>
<name>A0A819MIC9_9BILA</name>
<gene>
    <name evidence="4" type="ORF">FNK824_LOCUS24865</name>
</gene>
<proteinExistence type="predicted"/>
<evidence type="ECO:0000313" key="5">
    <source>
        <dbReference type="Proteomes" id="UP000663874"/>
    </source>
</evidence>
<evidence type="ECO:0000256" key="1">
    <source>
        <dbReference type="ARBA" id="ARBA00023125"/>
    </source>
</evidence>
<dbReference type="InterPro" id="IPR006600">
    <property type="entry name" value="HTH_CenpB_DNA-bd_dom"/>
</dbReference>
<dbReference type="GO" id="GO:0003677">
    <property type="term" value="F:DNA binding"/>
    <property type="evidence" value="ECO:0007669"/>
    <property type="project" value="UniProtKB-KW"/>
</dbReference>
<dbReference type="Gene3D" id="1.10.10.60">
    <property type="entry name" value="Homeodomain-like"/>
    <property type="match status" value="2"/>
</dbReference>
<evidence type="ECO:0000313" key="4">
    <source>
        <dbReference type="EMBL" id="CAF3981042.1"/>
    </source>
</evidence>
<sequence length="917" mass="106322">MSNRISLTLEKKVELIKDNQNGYGLSVRQLSDKYGISKSSAGNILQRREEFLSDYTSNCNKGIKRKRKDDNGQTIDQIVFEWFTLQRAKQIPISGPILQEKAKQVAEQLGYSSNTFKASNGWLEKFRIRLAISFRTISGESASIDNSTIEEWTNRLSTILDGFNAKDIFNADETALFYRATPDRSLVLSKEECKGVKHIIAQCTLARTVDQISISVLDAIKWIDLSWKNVTEITIQNGFRAAGFAHPSVTSTSSIINMDTITKADLHSNNVNDCVQQLDSFLGHVQIGGQHLTAAEFIDIDLYIPAFNEWDDDEHLQGLAEVSQEEEDNKEEISVVEKPPNLSEMSTRFILSLNILPIEVIYHIFDKLNVQTIILSLYNVCKQLNTIINAYFHSTRYQLNFDNMSKVDFIRICRFIQPENVISLTLSDQSTTPGQISLFFSLFPIERFIQLRSLILFCIESDHLNFILEHAINFPLVLLSIQEKDNSHRWTTIDTLLSRIIERSGLQNLTLSLKKDGSDQIKWPISSTIQHLTLYHCDSSHFPIIFHHFSSLRTLFIKYCNMIDYEPVGFEIPFDPVPMHQLTSLIMEDFKFDMRKIKSFISNTSSLTHLRLTGSTNEIDFAWEQLIQTNLPLLNQFEFSFYMNIYEDDNSINTDTLIAPFRTPFWIKIKNWFVTCDQFIRNNDNNNNNITRPNYDIHLYSIPVRNHYFHYYSQSIKTTSSTSMDINNDISIMDYVHTVYVNTNIMMATTTTNEVQLQTRRFRKASNLNIRTDNPWPVNFVQYLSSFINLSHLEKLTLIDESAEDSYPNTPIHFVDLLQQAYNVHSLVFKDKWLDKTCVSNMENFCSLIPNHIKHLEIDISIMDDMKIILNRLDHLLSVTFRFISRKQHWPNKIIKWLSTRRDATYSTDLYTLSIWL</sequence>
<feature type="domain" description="F-box" evidence="2">
    <location>
        <begin position="350"/>
        <end position="404"/>
    </location>
</feature>